<feature type="transmembrane region" description="Helical" evidence="12">
    <location>
        <begin position="91"/>
        <end position="115"/>
    </location>
</feature>
<comment type="subcellular location">
    <subcellularLocation>
        <location evidence="1">Membrane</location>
        <topology evidence="1">Multi-pass membrane protein</topology>
    </subcellularLocation>
</comment>
<keyword evidence="8" id="KW-0350">Heme biosynthesis</keyword>
<feature type="transmembrane region" description="Helical" evidence="12">
    <location>
        <begin position="276"/>
        <end position="297"/>
    </location>
</feature>
<name>A0ABZ2LZH2_9BACT</name>
<feature type="transmembrane region" description="Helical" evidence="12">
    <location>
        <begin position="62"/>
        <end position="79"/>
    </location>
</feature>
<evidence type="ECO:0000256" key="3">
    <source>
        <dbReference type="ARBA" id="ARBA00022692"/>
    </source>
</evidence>
<dbReference type="InterPro" id="IPR050450">
    <property type="entry name" value="COX15/CtaA_HemeA_synthase"/>
</dbReference>
<organism evidence="13 14">
    <name type="scientific">Pendulispora albinea</name>
    <dbReference type="NCBI Taxonomy" id="2741071"/>
    <lineage>
        <taxon>Bacteria</taxon>
        <taxon>Pseudomonadati</taxon>
        <taxon>Myxococcota</taxon>
        <taxon>Myxococcia</taxon>
        <taxon>Myxococcales</taxon>
        <taxon>Sorangiineae</taxon>
        <taxon>Pendulisporaceae</taxon>
        <taxon>Pendulispora</taxon>
    </lineage>
</organism>
<accession>A0ABZ2LZH2</accession>
<evidence type="ECO:0000256" key="1">
    <source>
        <dbReference type="ARBA" id="ARBA00004141"/>
    </source>
</evidence>
<keyword evidence="2" id="KW-1003">Cell membrane</keyword>
<evidence type="ECO:0000313" key="14">
    <source>
        <dbReference type="Proteomes" id="UP001370348"/>
    </source>
</evidence>
<feature type="transmembrane region" description="Helical" evidence="12">
    <location>
        <begin position="161"/>
        <end position="185"/>
    </location>
</feature>
<evidence type="ECO:0000256" key="2">
    <source>
        <dbReference type="ARBA" id="ARBA00022475"/>
    </source>
</evidence>
<dbReference type="EMBL" id="CP089984">
    <property type="protein sequence ID" value="WXB15700.1"/>
    <property type="molecule type" value="Genomic_DNA"/>
</dbReference>
<evidence type="ECO:0000256" key="4">
    <source>
        <dbReference type="ARBA" id="ARBA00022723"/>
    </source>
</evidence>
<dbReference type="PANTHER" id="PTHR35457">
    <property type="entry name" value="HEME A SYNTHASE"/>
    <property type="match status" value="1"/>
</dbReference>
<dbReference type="Pfam" id="PF02628">
    <property type="entry name" value="COX15-CtaA"/>
    <property type="match status" value="1"/>
</dbReference>
<keyword evidence="5 12" id="KW-1133">Transmembrane helix</keyword>
<keyword evidence="14" id="KW-1185">Reference proteome</keyword>
<dbReference type="PANTHER" id="PTHR35457:SF1">
    <property type="entry name" value="HEME A SYNTHASE"/>
    <property type="match status" value="1"/>
</dbReference>
<comment type="pathway">
    <text evidence="11">Porphyrin-containing compound metabolism.</text>
</comment>
<keyword evidence="10" id="KW-1015">Disulfide bond</keyword>
<feature type="transmembrane region" description="Helical" evidence="12">
    <location>
        <begin position="215"/>
        <end position="235"/>
    </location>
</feature>
<evidence type="ECO:0000256" key="10">
    <source>
        <dbReference type="ARBA" id="ARBA00023157"/>
    </source>
</evidence>
<dbReference type="RefSeq" id="WP_394825335.1">
    <property type="nucleotide sequence ID" value="NZ_CP089984.1"/>
</dbReference>
<keyword evidence="9 12" id="KW-0472">Membrane</keyword>
<evidence type="ECO:0000256" key="8">
    <source>
        <dbReference type="ARBA" id="ARBA00023133"/>
    </source>
</evidence>
<proteinExistence type="predicted"/>
<dbReference type="Proteomes" id="UP001370348">
    <property type="component" value="Chromosome"/>
</dbReference>
<feature type="transmembrane region" description="Helical" evidence="12">
    <location>
        <begin position="7"/>
        <end position="24"/>
    </location>
</feature>
<protein>
    <submittedName>
        <fullName evidence="13">COX15/CtaA family protein</fullName>
    </submittedName>
</protein>
<sequence>MPRFAKFAWGLLAYNLLVIAWGAYVRASGSGAGCGAHWPLCNGEVLPRAPGVEMLVELSHRITSGLSLLGGLALAIAAHRTYPRGSVVRRGAWTAFGLVGAEALIGAGLVLFELVAHDKSMKRGLSMALHLTNTFFLLAALTLTAFWASGGARVSLRRQGVVAWSLGLAVAFMLVLGMSGAVTALGDTLFPVHSVSEGLLQEISTGAHIFVRLRLLHPVIATLTAVVVLLAATLARLLRPTRLVRKLSLTVSLLIVAQMIAGIANVALLAPIPMQLVHLLLADSVWIALILLAASALRAPEAHALPGPSAEGGVLSY</sequence>
<feature type="transmembrane region" description="Helical" evidence="12">
    <location>
        <begin position="127"/>
        <end position="149"/>
    </location>
</feature>
<evidence type="ECO:0000256" key="11">
    <source>
        <dbReference type="ARBA" id="ARBA00023444"/>
    </source>
</evidence>
<keyword evidence="6" id="KW-0560">Oxidoreductase</keyword>
<evidence type="ECO:0000256" key="9">
    <source>
        <dbReference type="ARBA" id="ARBA00023136"/>
    </source>
</evidence>
<gene>
    <name evidence="13" type="ORF">LZC94_00205</name>
</gene>
<feature type="transmembrane region" description="Helical" evidence="12">
    <location>
        <begin position="247"/>
        <end position="270"/>
    </location>
</feature>
<keyword evidence="3 12" id="KW-0812">Transmembrane</keyword>
<evidence type="ECO:0000313" key="13">
    <source>
        <dbReference type="EMBL" id="WXB15700.1"/>
    </source>
</evidence>
<evidence type="ECO:0000256" key="7">
    <source>
        <dbReference type="ARBA" id="ARBA00023004"/>
    </source>
</evidence>
<dbReference type="InterPro" id="IPR003780">
    <property type="entry name" value="COX15/CtaA_fam"/>
</dbReference>
<keyword evidence="4" id="KW-0479">Metal-binding</keyword>
<reference evidence="13 14" key="1">
    <citation type="submission" date="2021-12" db="EMBL/GenBank/DDBJ databases">
        <title>Discovery of the Pendulisporaceae a myxobacterial family with distinct sporulation behavior and unique specialized metabolism.</title>
        <authorList>
            <person name="Garcia R."/>
            <person name="Popoff A."/>
            <person name="Bader C.D."/>
            <person name="Loehr J."/>
            <person name="Walesch S."/>
            <person name="Walt C."/>
            <person name="Boldt J."/>
            <person name="Bunk B."/>
            <person name="Haeckl F.J.F.P.J."/>
            <person name="Gunesch A.P."/>
            <person name="Birkelbach J."/>
            <person name="Nuebel U."/>
            <person name="Pietschmann T."/>
            <person name="Bach T."/>
            <person name="Mueller R."/>
        </authorList>
    </citation>
    <scope>NUCLEOTIDE SEQUENCE [LARGE SCALE GENOMIC DNA]</scope>
    <source>
        <strain evidence="13 14">MSr11954</strain>
    </source>
</reference>
<evidence type="ECO:0000256" key="6">
    <source>
        <dbReference type="ARBA" id="ARBA00023002"/>
    </source>
</evidence>
<evidence type="ECO:0000256" key="12">
    <source>
        <dbReference type="SAM" id="Phobius"/>
    </source>
</evidence>
<keyword evidence="7" id="KW-0408">Iron</keyword>
<evidence type="ECO:0000256" key="5">
    <source>
        <dbReference type="ARBA" id="ARBA00022989"/>
    </source>
</evidence>